<keyword evidence="16" id="KW-1015">Disulfide bond</keyword>
<evidence type="ECO:0000256" key="11">
    <source>
        <dbReference type="ARBA" id="ARBA00022989"/>
    </source>
</evidence>
<dbReference type="InterPro" id="IPR045603">
    <property type="entry name" value="QcrA_N"/>
</dbReference>
<dbReference type="InterPro" id="IPR017941">
    <property type="entry name" value="Rieske_2Fe-2S"/>
</dbReference>
<keyword evidence="8 20" id="KW-0812">Transmembrane</keyword>
<keyword evidence="7" id="KW-0679">Respiratory chain</keyword>
<evidence type="ECO:0000256" key="7">
    <source>
        <dbReference type="ARBA" id="ARBA00022660"/>
    </source>
</evidence>
<keyword evidence="13" id="KW-0408">Iron</keyword>
<dbReference type="InterPro" id="IPR014349">
    <property type="entry name" value="Rieske_Fe-S_prot"/>
</dbReference>
<evidence type="ECO:0000256" key="2">
    <source>
        <dbReference type="ARBA" id="ARBA00004651"/>
    </source>
</evidence>
<accession>A0ABY5DWN0</accession>
<comment type="function">
    <text evidence="1">Iron-sulfur subunit of the cytochrome bc1 complex, an essential component of the respiratory electron transport chain required for ATP synthesis. The bc1 complex catalyzes the oxidation of menaquinol and the reduction of cytochrome c in the respiratory chain. The bc1 complex operates through a Q-cycle mechanism that couples electron transfer to generation of the proton gradient that drives ATP synthesis.</text>
</comment>
<evidence type="ECO:0000256" key="8">
    <source>
        <dbReference type="ARBA" id="ARBA00022692"/>
    </source>
</evidence>
<comment type="similarity">
    <text evidence="3">Belongs to the Rieske iron-sulfur protein family.</text>
</comment>
<evidence type="ECO:0000256" key="5">
    <source>
        <dbReference type="ARBA" id="ARBA00022448"/>
    </source>
</evidence>
<evidence type="ECO:0000313" key="23">
    <source>
        <dbReference type="Proteomes" id="UP001056035"/>
    </source>
</evidence>
<evidence type="ECO:0000256" key="19">
    <source>
        <dbReference type="SAM" id="MobiDB-lite"/>
    </source>
</evidence>
<reference evidence="22 23" key="1">
    <citation type="submission" date="2022-06" db="EMBL/GenBank/DDBJ databases">
        <title>Paraconexibacter antarcticus.</title>
        <authorList>
            <person name="Kim C.S."/>
        </authorList>
    </citation>
    <scope>NUCLEOTIDE SEQUENCE [LARGE SCALE GENOMIC DNA]</scope>
    <source>
        <strain evidence="22 23">02-257</strain>
    </source>
</reference>
<feature type="transmembrane region" description="Helical" evidence="20">
    <location>
        <begin position="75"/>
        <end position="98"/>
    </location>
</feature>
<evidence type="ECO:0000256" key="15">
    <source>
        <dbReference type="ARBA" id="ARBA00023136"/>
    </source>
</evidence>
<feature type="domain" description="Rieske" evidence="21">
    <location>
        <begin position="209"/>
        <end position="307"/>
    </location>
</feature>
<evidence type="ECO:0000256" key="17">
    <source>
        <dbReference type="ARBA" id="ARBA00029586"/>
    </source>
</evidence>
<evidence type="ECO:0000256" key="16">
    <source>
        <dbReference type="ARBA" id="ARBA00023157"/>
    </source>
</evidence>
<keyword evidence="9" id="KW-0001">2Fe-2S</keyword>
<evidence type="ECO:0000256" key="13">
    <source>
        <dbReference type="ARBA" id="ARBA00023004"/>
    </source>
</evidence>
<evidence type="ECO:0000256" key="18">
    <source>
        <dbReference type="ARBA" id="ARBA00032409"/>
    </source>
</evidence>
<evidence type="ECO:0000259" key="21">
    <source>
        <dbReference type="PROSITE" id="PS51296"/>
    </source>
</evidence>
<dbReference type="PANTHER" id="PTHR10134">
    <property type="entry name" value="CYTOCHROME B-C1 COMPLEX SUBUNIT RIESKE, MITOCHONDRIAL"/>
    <property type="match status" value="1"/>
</dbReference>
<keyword evidence="12" id="KW-0560">Oxidoreductase</keyword>
<keyword evidence="5" id="KW-0813">Transport</keyword>
<comment type="subcellular location">
    <subcellularLocation>
        <location evidence="2">Cell membrane</location>
        <topology evidence="2">Multi-pass membrane protein</topology>
    </subcellularLocation>
</comment>
<dbReference type="Gene3D" id="2.102.10.10">
    <property type="entry name" value="Rieske [2Fe-2S] iron-sulphur domain"/>
    <property type="match status" value="1"/>
</dbReference>
<dbReference type="InterPro" id="IPR036922">
    <property type="entry name" value="Rieske_2Fe-2S_sf"/>
</dbReference>
<evidence type="ECO:0000256" key="12">
    <source>
        <dbReference type="ARBA" id="ARBA00023002"/>
    </source>
</evidence>
<evidence type="ECO:0000256" key="14">
    <source>
        <dbReference type="ARBA" id="ARBA00023014"/>
    </source>
</evidence>
<feature type="transmembrane region" description="Helical" evidence="20">
    <location>
        <begin position="47"/>
        <end position="68"/>
    </location>
</feature>
<dbReference type="PROSITE" id="PS51296">
    <property type="entry name" value="RIESKE"/>
    <property type="match status" value="1"/>
</dbReference>
<gene>
    <name evidence="22" type="ORF">NBH00_03795</name>
</gene>
<dbReference type="Proteomes" id="UP001056035">
    <property type="component" value="Chromosome"/>
</dbReference>
<evidence type="ECO:0000256" key="1">
    <source>
        <dbReference type="ARBA" id="ARBA00002494"/>
    </source>
</evidence>
<keyword evidence="15 20" id="KW-0472">Membrane</keyword>
<evidence type="ECO:0000313" key="22">
    <source>
        <dbReference type="EMBL" id="UTI65339.1"/>
    </source>
</evidence>
<evidence type="ECO:0000256" key="4">
    <source>
        <dbReference type="ARBA" id="ARBA00015816"/>
    </source>
</evidence>
<dbReference type="RefSeq" id="WP_254572020.1">
    <property type="nucleotide sequence ID" value="NZ_CP098502.1"/>
</dbReference>
<feature type="region of interest" description="Disordered" evidence="19">
    <location>
        <begin position="19"/>
        <end position="40"/>
    </location>
</feature>
<evidence type="ECO:0000256" key="9">
    <source>
        <dbReference type="ARBA" id="ARBA00022714"/>
    </source>
</evidence>
<keyword evidence="6" id="KW-1003">Cell membrane</keyword>
<keyword evidence="14" id="KW-0411">Iron-sulfur</keyword>
<evidence type="ECO:0000256" key="3">
    <source>
        <dbReference type="ARBA" id="ARBA00010651"/>
    </source>
</evidence>
<dbReference type="CDD" id="cd03467">
    <property type="entry name" value="Rieske"/>
    <property type="match status" value="1"/>
</dbReference>
<keyword evidence="7" id="KW-0249">Electron transport</keyword>
<dbReference type="EMBL" id="CP098502">
    <property type="protein sequence ID" value="UTI65339.1"/>
    <property type="molecule type" value="Genomic_DNA"/>
</dbReference>
<dbReference type="Pfam" id="PF00355">
    <property type="entry name" value="Rieske"/>
    <property type="match status" value="1"/>
</dbReference>
<protein>
    <recommendedName>
        <fullName evidence="4">Cytochrome bc1 complex Rieske iron-sulfur subunit</fullName>
    </recommendedName>
    <alternativeName>
        <fullName evidence="17">Cytochrome bc1 reductase complex subunit QcrA</fullName>
    </alternativeName>
    <alternativeName>
        <fullName evidence="18">Rieske iron-sulfur protein</fullName>
    </alternativeName>
</protein>
<proteinExistence type="inferred from homology"/>
<dbReference type="SUPFAM" id="SSF50022">
    <property type="entry name" value="ISP domain"/>
    <property type="match status" value="1"/>
</dbReference>
<keyword evidence="10" id="KW-0479">Metal-binding</keyword>
<evidence type="ECO:0000256" key="20">
    <source>
        <dbReference type="SAM" id="Phobius"/>
    </source>
</evidence>
<name>A0ABY5DWN0_9ACTN</name>
<keyword evidence="11 20" id="KW-1133">Transmembrane helix</keyword>
<organism evidence="22 23">
    <name type="scientific">Paraconexibacter antarcticus</name>
    <dbReference type="NCBI Taxonomy" id="2949664"/>
    <lineage>
        <taxon>Bacteria</taxon>
        <taxon>Bacillati</taxon>
        <taxon>Actinomycetota</taxon>
        <taxon>Thermoleophilia</taxon>
        <taxon>Solirubrobacterales</taxon>
        <taxon>Paraconexibacteraceae</taxon>
        <taxon>Paraconexibacter</taxon>
    </lineage>
</organism>
<sequence>MNVLARALAAAVALRAARRGASGGPAPDGPPGPEHRTAGASPAATRLVAVLLVLTGCAGAAVGVLLALHASTQLLGLAAALAFVLLAVALAVASFRIVPQETAVEDRPPVTDPQTRAALTETVRAGGDGVSRRALLGGAAGVAGAGLATAAAAPLAALGPRPGGRLGESRWTTGVPLVDEHGAPIRADALEVGAFLTAFPHGADPRELGSPVVVVRLRPEDVSLPPGRRAWAPQGLLAYSKICTHAGCAVALFRYPLNEETSTSPALVCPCHYSTFDPARAAKVTFGPAGRPLPQLPLRIAPDGTLQAAGPLSGPVGPAWWGVGHS</sequence>
<evidence type="ECO:0000256" key="10">
    <source>
        <dbReference type="ARBA" id="ARBA00022723"/>
    </source>
</evidence>
<evidence type="ECO:0000256" key="6">
    <source>
        <dbReference type="ARBA" id="ARBA00022475"/>
    </source>
</evidence>
<dbReference type="Pfam" id="PF19297">
    <property type="entry name" value="QcrA_N"/>
    <property type="match status" value="1"/>
</dbReference>
<keyword evidence="23" id="KW-1185">Reference proteome</keyword>